<protein>
    <recommendedName>
        <fullName evidence="4">Tc1-like transposase DDE domain-containing protein</fullName>
    </recommendedName>
</protein>
<evidence type="ECO:0000313" key="2">
    <source>
        <dbReference type="EMBL" id="PMD18062.1"/>
    </source>
</evidence>
<keyword evidence="3" id="KW-1185">Reference proteome</keyword>
<dbReference type="Gene3D" id="3.30.420.10">
    <property type="entry name" value="Ribonuclease H-like superfamily/Ribonuclease H"/>
    <property type="match status" value="1"/>
</dbReference>
<feature type="region of interest" description="Disordered" evidence="1">
    <location>
        <begin position="176"/>
        <end position="196"/>
    </location>
</feature>
<dbReference type="GO" id="GO:0003676">
    <property type="term" value="F:nucleic acid binding"/>
    <property type="evidence" value="ECO:0007669"/>
    <property type="project" value="InterPro"/>
</dbReference>
<dbReference type="OrthoDB" id="3553060at2759"/>
<dbReference type="AlphaFoldDB" id="A0A2J6PVK2"/>
<proteinExistence type="predicted"/>
<gene>
    <name evidence="2" type="ORF">NA56DRAFT_648222</name>
</gene>
<evidence type="ECO:0000313" key="3">
    <source>
        <dbReference type="Proteomes" id="UP000235672"/>
    </source>
</evidence>
<sequence>MSLKVLVTPSKSGKCLNTKTGAIVLKSFGKAKRRPRKKPFLSDAHRLGRRRHCRAERDMERDNGKVCWSDEVTFEVGEDLRTFFVTRGAGREEEYATKNLRPIFKSGRITVGVWSCFCGDEMGPLYMLPQGENMTAKRYKYVLQRLFIPFYERMRAKYGEEVVMQEDNAPWHRAKKNHEIPDEQGGEPYEIARTIP</sequence>
<accession>A0A2J6PVK2</accession>
<evidence type="ECO:0008006" key="4">
    <source>
        <dbReference type="Google" id="ProtNLM"/>
    </source>
</evidence>
<dbReference type="InterPro" id="IPR036397">
    <property type="entry name" value="RNaseH_sf"/>
</dbReference>
<evidence type="ECO:0000256" key="1">
    <source>
        <dbReference type="SAM" id="MobiDB-lite"/>
    </source>
</evidence>
<reference evidence="2 3" key="1">
    <citation type="submission" date="2016-05" db="EMBL/GenBank/DDBJ databases">
        <title>A degradative enzymes factory behind the ericoid mycorrhizal symbiosis.</title>
        <authorList>
            <consortium name="DOE Joint Genome Institute"/>
            <person name="Martino E."/>
            <person name="Morin E."/>
            <person name="Grelet G."/>
            <person name="Kuo A."/>
            <person name="Kohler A."/>
            <person name="Daghino S."/>
            <person name="Barry K."/>
            <person name="Choi C."/>
            <person name="Cichocki N."/>
            <person name="Clum A."/>
            <person name="Copeland A."/>
            <person name="Hainaut M."/>
            <person name="Haridas S."/>
            <person name="Labutti K."/>
            <person name="Lindquist E."/>
            <person name="Lipzen A."/>
            <person name="Khouja H.-R."/>
            <person name="Murat C."/>
            <person name="Ohm R."/>
            <person name="Olson A."/>
            <person name="Spatafora J."/>
            <person name="Veneault-Fourrey C."/>
            <person name="Henrissat B."/>
            <person name="Grigoriev I."/>
            <person name="Martin F."/>
            <person name="Perotto S."/>
        </authorList>
    </citation>
    <scope>NUCLEOTIDE SEQUENCE [LARGE SCALE GENOMIC DNA]</scope>
    <source>
        <strain evidence="2 3">UAMH 7357</strain>
    </source>
</reference>
<name>A0A2J6PVK2_9HELO</name>
<dbReference type="Proteomes" id="UP000235672">
    <property type="component" value="Unassembled WGS sequence"/>
</dbReference>
<organism evidence="2 3">
    <name type="scientific">Hyaloscypha hepaticicola</name>
    <dbReference type="NCBI Taxonomy" id="2082293"/>
    <lineage>
        <taxon>Eukaryota</taxon>
        <taxon>Fungi</taxon>
        <taxon>Dikarya</taxon>
        <taxon>Ascomycota</taxon>
        <taxon>Pezizomycotina</taxon>
        <taxon>Leotiomycetes</taxon>
        <taxon>Helotiales</taxon>
        <taxon>Hyaloscyphaceae</taxon>
        <taxon>Hyaloscypha</taxon>
    </lineage>
</organism>
<dbReference type="EMBL" id="KZ613496">
    <property type="protein sequence ID" value="PMD18062.1"/>
    <property type="molecule type" value="Genomic_DNA"/>
</dbReference>
<dbReference type="STRING" id="1745343.A0A2J6PVK2"/>